<gene>
    <name evidence="1" type="ORF">EV384_3063</name>
</gene>
<accession>A0A4Q8BAL8</accession>
<evidence type="ECO:0000313" key="2">
    <source>
        <dbReference type="Proteomes" id="UP000294114"/>
    </source>
</evidence>
<organism evidence="1 2">
    <name type="scientific">Micromonospora kangleipakensis</name>
    <dbReference type="NCBI Taxonomy" id="1077942"/>
    <lineage>
        <taxon>Bacteria</taxon>
        <taxon>Bacillati</taxon>
        <taxon>Actinomycetota</taxon>
        <taxon>Actinomycetes</taxon>
        <taxon>Micromonosporales</taxon>
        <taxon>Micromonosporaceae</taxon>
        <taxon>Micromonospora</taxon>
    </lineage>
</organism>
<name>A0A4Q8BAL8_9ACTN</name>
<sequence length="33" mass="3330">MTARDKFLPLANLLAIGEAKVATGLSGAGVMGR</sequence>
<keyword evidence="2" id="KW-1185">Reference proteome</keyword>
<protein>
    <submittedName>
        <fullName evidence="1">Uncharacterized protein</fullName>
    </submittedName>
</protein>
<dbReference type="AlphaFoldDB" id="A0A4Q8BAL8"/>
<evidence type="ECO:0000313" key="1">
    <source>
        <dbReference type="EMBL" id="RZU74588.1"/>
    </source>
</evidence>
<comment type="caution">
    <text evidence="1">The sequence shown here is derived from an EMBL/GenBank/DDBJ whole genome shotgun (WGS) entry which is preliminary data.</text>
</comment>
<dbReference type="EMBL" id="SHLD01000001">
    <property type="protein sequence ID" value="RZU74588.1"/>
    <property type="molecule type" value="Genomic_DNA"/>
</dbReference>
<reference evidence="1 2" key="1">
    <citation type="submission" date="2019-02" db="EMBL/GenBank/DDBJ databases">
        <title>Sequencing the genomes of 1000 actinobacteria strains.</title>
        <authorList>
            <person name="Klenk H.-P."/>
        </authorList>
    </citation>
    <scope>NUCLEOTIDE SEQUENCE [LARGE SCALE GENOMIC DNA]</scope>
    <source>
        <strain evidence="1 2">DSM 45612</strain>
    </source>
</reference>
<dbReference type="Proteomes" id="UP000294114">
    <property type="component" value="Unassembled WGS sequence"/>
</dbReference>
<proteinExistence type="predicted"/>